<dbReference type="EMBL" id="LNQE01001718">
    <property type="protein sequence ID" value="KUG13424.1"/>
    <property type="molecule type" value="Genomic_DNA"/>
</dbReference>
<organism evidence="1">
    <name type="scientific">hydrocarbon metagenome</name>
    <dbReference type="NCBI Taxonomy" id="938273"/>
    <lineage>
        <taxon>unclassified sequences</taxon>
        <taxon>metagenomes</taxon>
        <taxon>ecological metagenomes</taxon>
    </lineage>
</organism>
<sequence>MKEIQRKLCLLNEIEASINFIKSGLGDLQKIKNTDNFYDAPILSLSFGLEKMLKCLILIKHWNNPVELKKLHHKEWTGKKGHNLKFLLDEIIDFCEKENYSSKFPAAKQDIAFITRNDELKDLILVLSDFAQGGRFYNLDVIMLGYTEEKINPSDGWQKIESSILDRRIDLKERILKEPIKADIGSEITKEIICILERFLRSISRLFTLADFGNLAKQVSPKVFDFLFLKDEDIGKKNYC</sequence>
<accession>A0A0W8EXU2</accession>
<gene>
    <name evidence="1" type="ORF">ASZ90_016377</name>
</gene>
<proteinExistence type="predicted"/>
<comment type="caution">
    <text evidence="1">The sequence shown here is derived from an EMBL/GenBank/DDBJ whole genome shotgun (WGS) entry which is preliminary data.</text>
</comment>
<name>A0A0W8EXU2_9ZZZZ</name>
<evidence type="ECO:0000313" key="1">
    <source>
        <dbReference type="EMBL" id="KUG13424.1"/>
    </source>
</evidence>
<reference evidence="1" key="1">
    <citation type="journal article" date="2015" name="Proc. Natl. Acad. Sci. U.S.A.">
        <title>Networks of energetic and metabolic interactions define dynamics in microbial communities.</title>
        <authorList>
            <person name="Embree M."/>
            <person name="Liu J.K."/>
            <person name="Al-Bassam M.M."/>
            <person name="Zengler K."/>
        </authorList>
    </citation>
    <scope>NUCLEOTIDE SEQUENCE</scope>
</reference>
<dbReference type="AlphaFoldDB" id="A0A0W8EXU2"/>
<protein>
    <submittedName>
        <fullName evidence="1">Uncharacterized protein</fullName>
    </submittedName>
</protein>